<feature type="region of interest" description="Disordered" evidence="1">
    <location>
        <begin position="122"/>
        <end position="142"/>
    </location>
</feature>
<dbReference type="InterPro" id="IPR009199">
    <property type="entry name" value="PhoPQ-act_pathogen-rel_PqaA"/>
</dbReference>
<dbReference type="EMBL" id="VAUV01000004">
    <property type="protein sequence ID" value="TLD71825.1"/>
    <property type="molecule type" value="Genomic_DNA"/>
</dbReference>
<dbReference type="Gene3D" id="3.40.50.1820">
    <property type="entry name" value="alpha/beta hydrolase"/>
    <property type="match status" value="1"/>
</dbReference>
<organism evidence="4 5">
    <name type="scientific">Phragmitibacter flavus</name>
    <dbReference type="NCBI Taxonomy" id="2576071"/>
    <lineage>
        <taxon>Bacteria</taxon>
        <taxon>Pseudomonadati</taxon>
        <taxon>Verrucomicrobiota</taxon>
        <taxon>Verrucomicrobiia</taxon>
        <taxon>Verrucomicrobiales</taxon>
        <taxon>Verrucomicrobiaceae</taxon>
        <taxon>Phragmitibacter</taxon>
    </lineage>
</organism>
<evidence type="ECO:0000313" key="5">
    <source>
        <dbReference type="Proteomes" id="UP000306196"/>
    </source>
</evidence>
<protein>
    <submittedName>
        <fullName evidence="4">Acylamino acid-releasing protein</fullName>
    </submittedName>
</protein>
<evidence type="ECO:0000256" key="2">
    <source>
        <dbReference type="SAM" id="SignalP"/>
    </source>
</evidence>
<evidence type="ECO:0000256" key="1">
    <source>
        <dbReference type="SAM" id="MobiDB-lite"/>
    </source>
</evidence>
<dbReference type="PANTHER" id="PTHR22946">
    <property type="entry name" value="DIENELACTONE HYDROLASE DOMAIN-CONTAINING PROTEIN-RELATED"/>
    <property type="match status" value="1"/>
</dbReference>
<name>A0A5R8KIN8_9BACT</name>
<dbReference type="Pfam" id="PF10142">
    <property type="entry name" value="PhoPQ_related"/>
    <property type="match status" value="1"/>
</dbReference>
<dbReference type="RefSeq" id="WP_138085420.1">
    <property type="nucleotide sequence ID" value="NZ_VAUV01000004.1"/>
</dbReference>
<accession>A0A5R8KIN8</accession>
<dbReference type="OrthoDB" id="9765647at2"/>
<feature type="signal peptide" evidence="2">
    <location>
        <begin position="1"/>
        <end position="20"/>
    </location>
</feature>
<dbReference type="AlphaFoldDB" id="A0A5R8KIN8"/>
<feature type="chain" id="PRO_5024422515" evidence="2">
    <location>
        <begin position="21"/>
        <end position="411"/>
    </location>
</feature>
<dbReference type="SUPFAM" id="SSF53474">
    <property type="entry name" value="alpha/beta-Hydrolases"/>
    <property type="match status" value="1"/>
</dbReference>
<gene>
    <name evidence="4" type="ORF">FEM03_06745</name>
</gene>
<feature type="domain" description="Acetyl xylan esterase" evidence="3">
    <location>
        <begin position="79"/>
        <end position="214"/>
    </location>
</feature>
<comment type="caution">
    <text evidence="4">The sequence shown here is derived from an EMBL/GenBank/DDBJ whole genome shotgun (WGS) entry which is preliminary data.</text>
</comment>
<dbReference type="InterPro" id="IPR050261">
    <property type="entry name" value="FrsA_esterase"/>
</dbReference>
<dbReference type="Pfam" id="PF05448">
    <property type="entry name" value="AXE1"/>
    <property type="match status" value="1"/>
</dbReference>
<keyword evidence="5" id="KW-1185">Reference proteome</keyword>
<keyword evidence="2" id="KW-0732">Signal</keyword>
<evidence type="ECO:0000259" key="3">
    <source>
        <dbReference type="Pfam" id="PF05448"/>
    </source>
</evidence>
<sequence>MIIPRLFLLVICLFPSLLSAAETPWDLKKLSTPPSLQWLATDAPVHSLTYSGEPYHGRPTSVFAYYASPATLEKRTPTAEEKGKFPAIVLIHGGGGTAFKVWAELWARRGYAAIAMDLAGSRPDETDPKKRTRLPDGGPEQSHVEKFKTLNTEDLTDDWSYHAVANGILAHSLLLSLPEVDKTRTAVTGISWGGYTTCIVSSVDSRFKAAVPVYGCGFLNENSTWLKDFEGIGPDQTARWVKLYDPGSWLKQSQVPTFFVNGTNDFAYPLDSYMKSYNAVPAAKNIRIQVNMPHGHESGWAPQEIGLYVDHALHLRSAKPLPKIADLPTIKDNTITATVASVTPLTKAELHYALPGDPALPINKRVWTTVPAVISENQLLTAPAPPAGADLYFFTVTDDRKATISSPVVIR</sequence>
<proteinExistence type="predicted"/>
<reference evidence="4 5" key="1">
    <citation type="submission" date="2019-05" db="EMBL/GenBank/DDBJ databases">
        <title>Verrucobacter flavum gen. nov., sp. nov. a new member of the family Verrucomicrobiaceae.</title>
        <authorList>
            <person name="Szuroczki S."/>
            <person name="Abbaszade G."/>
            <person name="Szabo A."/>
            <person name="Felfoldi T."/>
            <person name="Schumann P."/>
            <person name="Boka K."/>
            <person name="Keki Z."/>
            <person name="Toumi M."/>
            <person name="Toth E."/>
        </authorList>
    </citation>
    <scope>NUCLEOTIDE SEQUENCE [LARGE SCALE GENOMIC DNA]</scope>
    <source>
        <strain evidence="4 5">MG-N-17</strain>
    </source>
</reference>
<evidence type="ECO:0000313" key="4">
    <source>
        <dbReference type="EMBL" id="TLD71825.1"/>
    </source>
</evidence>
<dbReference type="InterPro" id="IPR029058">
    <property type="entry name" value="AB_hydrolase_fold"/>
</dbReference>
<dbReference type="InterPro" id="IPR008391">
    <property type="entry name" value="AXE1_dom"/>
</dbReference>
<dbReference type="Proteomes" id="UP000306196">
    <property type="component" value="Unassembled WGS sequence"/>
</dbReference>